<evidence type="ECO:0000313" key="2">
    <source>
        <dbReference type="EMBL" id="KAB7506553.1"/>
    </source>
</evidence>
<gene>
    <name evidence="2" type="ORF">Anas_03964</name>
</gene>
<dbReference type="OrthoDB" id="1924287at2759"/>
<accession>A0A5N5TK60</accession>
<comment type="caution">
    <text evidence="2">The sequence shown here is derived from an EMBL/GenBank/DDBJ whole genome shotgun (WGS) entry which is preliminary data.</text>
</comment>
<name>A0A5N5TK60_9CRUS</name>
<dbReference type="EMBL" id="SEYY01000751">
    <property type="protein sequence ID" value="KAB7506553.1"/>
    <property type="molecule type" value="Genomic_DNA"/>
</dbReference>
<sequence length="73" mass="8226">MVKENHSLNKASGNELIKKPVLDPLSTRAGGAYIPPAKLKMMQEQITDKSSQAFQRLAWEALKKVNQWSCEQN</sequence>
<dbReference type="Gene3D" id="1.25.40.180">
    <property type="match status" value="1"/>
</dbReference>
<keyword evidence="3" id="KW-1185">Reference proteome</keyword>
<feature type="region of interest" description="Disordered" evidence="1">
    <location>
        <begin position="1"/>
        <end position="21"/>
    </location>
</feature>
<dbReference type="AlphaFoldDB" id="A0A5N5TK60"/>
<organism evidence="2 3">
    <name type="scientific">Armadillidium nasatum</name>
    <dbReference type="NCBI Taxonomy" id="96803"/>
    <lineage>
        <taxon>Eukaryota</taxon>
        <taxon>Metazoa</taxon>
        <taxon>Ecdysozoa</taxon>
        <taxon>Arthropoda</taxon>
        <taxon>Crustacea</taxon>
        <taxon>Multicrustacea</taxon>
        <taxon>Malacostraca</taxon>
        <taxon>Eumalacostraca</taxon>
        <taxon>Peracarida</taxon>
        <taxon>Isopoda</taxon>
        <taxon>Oniscidea</taxon>
        <taxon>Crinocheta</taxon>
        <taxon>Armadillidiidae</taxon>
        <taxon>Armadillidium</taxon>
    </lineage>
</organism>
<evidence type="ECO:0000313" key="3">
    <source>
        <dbReference type="Proteomes" id="UP000326759"/>
    </source>
</evidence>
<proteinExistence type="predicted"/>
<reference evidence="2 3" key="1">
    <citation type="journal article" date="2019" name="PLoS Biol.">
        <title>Sex chromosomes control vertical transmission of feminizing Wolbachia symbionts in an isopod.</title>
        <authorList>
            <person name="Becking T."/>
            <person name="Chebbi M.A."/>
            <person name="Giraud I."/>
            <person name="Moumen B."/>
            <person name="Laverre T."/>
            <person name="Caubet Y."/>
            <person name="Peccoud J."/>
            <person name="Gilbert C."/>
            <person name="Cordaux R."/>
        </authorList>
    </citation>
    <scope>NUCLEOTIDE SEQUENCE [LARGE SCALE GENOMIC DNA]</scope>
    <source>
        <strain evidence="2">ANa2</strain>
        <tissue evidence="2">Whole body excluding digestive tract and cuticle</tissue>
    </source>
</reference>
<dbReference type="Proteomes" id="UP000326759">
    <property type="component" value="Unassembled WGS sequence"/>
</dbReference>
<protein>
    <submittedName>
        <fullName evidence="2">Uncharacterized protein</fullName>
    </submittedName>
</protein>
<evidence type="ECO:0000256" key="1">
    <source>
        <dbReference type="SAM" id="MobiDB-lite"/>
    </source>
</evidence>